<keyword evidence="5" id="KW-0472">Membrane</keyword>
<dbReference type="RefSeq" id="WP_144307646.1">
    <property type="nucleotide sequence ID" value="NZ_QMIF01000333.1"/>
</dbReference>
<dbReference type="Proteomes" id="UP000434052">
    <property type="component" value="Unassembled WGS sequence"/>
</dbReference>
<evidence type="ECO:0000313" key="12">
    <source>
        <dbReference type="Proteomes" id="UP000434052"/>
    </source>
</evidence>
<feature type="domain" description="Membrane insertase YidC N-terminal" evidence="10">
    <location>
        <begin position="36"/>
        <end position="170"/>
    </location>
</feature>
<gene>
    <name evidence="11" type="ORF">DQK91_23430</name>
</gene>
<dbReference type="GO" id="GO:0015031">
    <property type="term" value="P:protein transport"/>
    <property type="evidence" value="ECO:0007669"/>
    <property type="project" value="UniProtKB-KW"/>
</dbReference>
<dbReference type="AlphaFoldDB" id="A0A6P1ZCN5"/>
<keyword evidence="7" id="KW-0143">Chaperone</keyword>
<evidence type="ECO:0000256" key="6">
    <source>
        <dbReference type="ARBA" id="ARBA00022927"/>
    </source>
</evidence>
<dbReference type="Gene3D" id="2.70.98.90">
    <property type="match status" value="1"/>
</dbReference>
<evidence type="ECO:0000256" key="1">
    <source>
        <dbReference type="ARBA" id="ARBA00004651"/>
    </source>
</evidence>
<dbReference type="GO" id="GO:0005886">
    <property type="term" value="C:plasma membrane"/>
    <property type="evidence" value="ECO:0007669"/>
    <property type="project" value="UniProtKB-SubCell"/>
</dbReference>
<feature type="non-terminal residue" evidence="11">
    <location>
        <position position="1"/>
    </location>
</feature>
<evidence type="ECO:0000256" key="8">
    <source>
        <dbReference type="ARBA" id="ARBA00033245"/>
    </source>
</evidence>
<dbReference type="EMBL" id="QMIF01000333">
    <property type="protein sequence ID" value="TVM24237.1"/>
    <property type="molecule type" value="Genomic_DNA"/>
</dbReference>
<evidence type="ECO:0000256" key="2">
    <source>
        <dbReference type="ARBA" id="ARBA00010527"/>
    </source>
</evidence>
<evidence type="ECO:0000259" key="10">
    <source>
        <dbReference type="Pfam" id="PF14849"/>
    </source>
</evidence>
<keyword evidence="6" id="KW-0653">Protein transport</keyword>
<accession>A0A6P1ZCN5</accession>
<evidence type="ECO:0000256" key="5">
    <source>
        <dbReference type="ARBA" id="ARBA00022475"/>
    </source>
</evidence>
<dbReference type="CDD" id="cd19961">
    <property type="entry name" value="EcYidC-like_peri"/>
    <property type="match status" value="1"/>
</dbReference>
<dbReference type="InterPro" id="IPR028053">
    <property type="entry name" value="Membr_insert_YidC_N"/>
</dbReference>
<keyword evidence="5" id="KW-1003">Cell membrane</keyword>
<comment type="caution">
    <text evidence="11">The sequence shown here is derived from an EMBL/GenBank/DDBJ whole genome shotgun (WGS) entry which is preliminary data.</text>
</comment>
<evidence type="ECO:0000256" key="4">
    <source>
        <dbReference type="ARBA" id="ARBA00022448"/>
    </source>
</evidence>
<proteinExistence type="inferred from homology"/>
<evidence type="ECO:0000256" key="3">
    <source>
        <dbReference type="ARBA" id="ARBA00015325"/>
    </source>
</evidence>
<evidence type="ECO:0000313" key="11">
    <source>
        <dbReference type="EMBL" id="TVM24237.1"/>
    </source>
</evidence>
<dbReference type="OrthoDB" id="9780552at2"/>
<comment type="subcellular location">
    <subcellularLocation>
        <location evidence="1">Cell membrane</location>
        <topology evidence="1">Multi-pass membrane protein</topology>
    </subcellularLocation>
</comment>
<comment type="similarity">
    <text evidence="2">Belongs to the OXA1/ALB3/YidC family. Type 1 subfamily.</text>
</comment>
<dbReference type="Pfam" id="PF14849">
    <property type="entry name" value="YidC_periplas"/>
    <property type="match status" value="1"/>
</dbReference>
<dbReference type="InterPro" id="IPR038221">
    <property type="entry name" value="YidC_periplasmic_sf"/>
</dbReference>
<protein>
    <recommendedName>
        <fullName evidence="3">Membrane protein insertase YidC</fullName>
    </recommendedName>
    <alternativeName>
        <fullName evidence="9">Foldase YidC</fullName>
    </alternativeName>
    <alternativeName>
        <fullName evidence="8">Membrane integrase YidC</fullName>
    </alternativeName>
</protein>
<evidence type="ECO:0000256" key="9">
    <source>
        <dbReference type="ARBA" id="ARBA00033342"/>
    </source>
</evidence>
<sequence>SQQADPANNTEPACKTAAASAHIEAPQIPVVKGEEVTVKTPLYTSVFNSAGGILGQFTLHKYKETIEPDSPDVELIGSAVVKGLMGMLRNRKSNWAIGSWGWATDINGTPVKSVDVYAENTKPIVFTGEEAGIRIKRVFSFDAATYLVREQVHLVNTGDQPVGGNLRFTLASS</sequence>
<organism evidence="11 12">
    <name type="scientific">Oceanidesulfovibrio marinus</name>
    <dbReference type="NCBI Taxonomy" id="370038"/>
    <lineage>
        <taxon>Bacteria</taxon>
        <taxon>Pseudomonadati</taxon>
        <taxon>Thermodesulfobacteriota</taxon>
        <taxon>Desulfovibrionia</taxon>
        <taxon>Desulfovibrionales</taxon>
        <taxon>Desulfovibrionaceae</taxon>
        <taxon>Oceanidesulfovibrio</taxon>
    </lineage>
</organism>
<keyword evidence="4" id="KW-0813">Transport</keyword>
<dbReference type="NCBIfam" id="TIGR03593">
    <property type="entry name" value="yidC_nterm"/>
    <property type="match status" value="1"/>
</dbReference>
<feature type="non-terminal residue" evidence="11">
    <location>
        <position position="173"/>
    </location>
</feature>
<evidence type="ECO:0000256" key="7">
    <source>
        <dbReference type="ARBA" id="ARBA00023186"/>
    </source>
</evidence>
<reference evidence="11 12" key="1">
    <citation type="submission" date="2018-06" db="EMBL/GenBank/DDBJ databases">
        <title>Complete genome of Desulfovibrio marinus P48SEP.</title>
        <authorList>
            <person name="Crispim J.S."/>
            <person name="Vidigal P.M.P."/>
            <person name="Silva L.C.F."/>
            <person name="Araujo L.C."/>
            <person name="Laguardia C.N."/>
            <person name="Dias R.S."/>
            <person name="Sousa M.P."/>
            <person name="Paula S.O."/>
            <person name="Silva C."/>
        </authorList>
    </citation>
    <scope>NUCLEOTIDE SEQUENCE [LARGE SCALE GENOMIC DNA]</scope>
    <source>
        <strain evidence="11 12">P48SEP</strain>
    </source>
</reference>
<name>A0A6P1ZCN5_9BACT</name>